<name>A0AAV4GS79_9GAST</name>
<dbReference type="PANTHER" id="PTHR21963:SF1">
    <property type="entry name" value="SPERM-ASSOCIATED ANTIGEN 17"/>
    <property type="match status" value="1"/>
</dbReference>
<dbReference type="Pfam" id="PF14874">
    <property type="entry name" value="PapD-like"/>
    <property type="match status" value="1"/>
</dbReference>
<protein>
    <submittedName>
        <fullName evidence="2">Sperm-associated antigen 17</fullName>
    </submittedName>
</protein>
<proteinExistence type="predicted"/>
<dbReference type="EMBL" id="BMAT01008565">
    <property type="protein sequence ID" value="GFR88399.1"/>
    <property type="molecule type" value="Genomic_DNA"/>
</dbReference>
<gene>
    <name evidence="2" type="ORF">ElyMa_004251000</name>
</gene>
<dbReference type="PANTHER" id="PTHR21963">
    <property type="entry name" value="PF6"/>
    <property type="match status" value="1"/>
</dbReference>
<dbReference type="GO" id="GO:1904158">
    <property type="term" value="P:axonemal central apparatus assembly"/>
    <property type="evidence" value="ECO:0007669"/>
    <property type="project" value="TreeGrafter"/>
</dbReference>
<sequence length="311" mass="33926">MEDMMRQLSEDPRHDGTEAVRGDLNESRLTYTHSPTYNNNHPPVPPSQPRASVLSDRSVTSESPGTQRNNKNGQETPLSYTAGMSEAATVTPSRGVRPHNPTPAHATGQGSPAPVRPHNPTPVHAGKIQTDRPGNPTPKIALGVETPSEYEPSRGEYPMILEHPWEEEDTQLTSADRELARQRALTTNVIGEPRAESVPLPGSIKGGRPGAMPNVKYHNIEDPVRRQVRTSLVAGAEQRGRAPQLAGMRGLICQPEGVNFGVLKEGCTYRYAVMLRNTGVDTCRFKIRQPPPATGLRVIYKPGPVNIVSRV</sequence>
<keyword evidence="3" id="KW-1185">Reference proteome</keyword>
<evidence type="ECO:0000313" key="2">
    <source>
        <dbReference type="EMBL" id="GFR88399.1"/>
    </source>
</evidence>
<evidence type="ECO:0000256" key="1">
    <source>
        <dbReference type="SAM" id="MobiDB-lite"/>
    </source>
</evidence>
<dbReference type="InterPro" id="IPR026173">
    <property type="entry name" value="SPAG17"/>
</dbReference>
<reference evidence="2 3" key="1">
    <citation type="journal article" date="2021" name="Elife">
        <title>Chloroplast acquisition without the gene transfer in kleptoplastic sea slugs, Plakobranchus ocellatus.</title>
        <authorList>
            <person name="Maeda T."/>
            <person name="Takahashi S."/>
            <person name="Yoshida T."/>
            <person name="Shimamura S."/>
            <person name="Takaki Y."/>
            <person name="Nagai Y."/>
            <person name="Toyoda A."/>
            <person name="Suzuki Y."/>
            <person name="Arimoto A."/>
            <person name="Ishii H."/>
            <person name="Satoh N."/>
            <person name="Nishiyama T."/>
            <person name="Hasebe M."/>
            <person name="Maruyama T."/>
            <person name="Minagawa J."/>
            <person name="Obokata J."/>
            <person name="Shigenobu S."/>
        </authorList>
    </citation>
    <scope>NUCLEOTIDE SEQUENCE [LARGE SCALE GENOMIC DNA]</scope>
</reference>
<dbReference type="AlphaFoldDB" id="A0AAV4GS79"/>
<dbReference type="GO" id="GO:0003351">
    <property type="term" value="P:epithelial cilium movement involved in extracellular fluid movement"/>
    <property type="evidence" value="ECO:0007669"/>
    <property type="project" value="TreeGrafter"/>
</dbReference>
<comment type="caution">
    <text evidence="2">The sequence shown here is derived from an EMBL/GenBank/DDBJ whole genome shotgun (WGS) entry which is preliminary data.</text>
</comment>
<organism evidence="2 3">
    <name type="scientific">Elysia marginata</name>
    <dbReference type="NCBI Taxonomy" id="1093978"/>
    <lineage>
        <taxon>Eukaryota</taxon>
        <taxon>Metazoa</taxon>
        <taxon>Spiralia</taxon>
        <taxon>Lophotrochozoa</taxon>
        <taxon>Mollusca</taxon>
        <taxon>Gastropoda</taxon>
        <taxon>Heterobranchia</taxon>
        <taxon>Euthyneura</taxon>
        <taxon>Panpulmonata</taxon>
        <taxon>Sacoglossa</taxon>
        <taxon>Placobranchoidea</taxon>
        <taxon>Plakobranchidae</taxon>
        <taxon>Elysia</taxon>
    </lineage>
</organism>
<evidence type="ECO:0000313" key="3">
    <source>
        <dbReference type="Proteomes" id="UP000762676"/>
    </source>
</evidence>
<feature type="compositionally biased region" description="Polar residues" evidence="1">
    <location>
        <begin position="27"/>
        <end position="41"/>
    </location>
</feature>
<feature type="compositionally biased region" description="Basic and acidic residues" evidence="1">
    <location>
        <begin position="1"/>
        <end position="26"/>
    </location>
</feature>
<feature type="region of interest" description="Disordered" evidence="1">
    <location>
        <begin position="1"/>
        <end position="138"/>
    </location>
</feature>
<dbReference type="Proteomes" id="UP000762676">
    <property type="component" value="Unassembled WGS sequence"/>
</dbReference>
<dbReference type="GO" id="GO:1990716">
    <property type="term" value="C:axonemal central apparatus"/>
    <property type="evidence" value="ECO:0007669"/>
    <property type="project" value="TreeGrafter"/>
</dbReference>
<feature type="compositionally biased region" description="Polar residues" evidence="1">
    <location>
        <begin position="55"/>
        <end position="79"/>
    </location>
</feature>
<dbReference type="GO" id="GO:0005576">
    <property type="term" value="C:extracellular region"/>
    <property type="evidence" value="ECO:0007669"/>
    <property type="project" value="GOC"/>
</dbReference>
<accession>A0AAV4GS79</accession>